<organism evidence="10 11">
    <name type="scientific">Candidatus Ruthenibacterium avium</name>
    <dbReference type="NCBI Taxonomy" id="2838751"/>
    <lineage>
        <taxon>Bacteria</taxon>
        <taxon>Bacillati</taxon>
        <taxon>Bacillota</taxon>
        <taxon>Clostridia</taxon>
        <taxon>Eubacteriales</taxon>
        <taxon>Oscillospiraceae</taxon>
        <taxon>Ruthenibacterium</taxon>
    </lineage>
</organism>
<dbReference type="HAMAP" id="MF_00038">
    <property type="entry name" value="MraY"/>
    <property type="match status" value="1"/>
</dbReference>
<dbReference type="NCBIfam" id="TIGR00445">
    <property type="entry name" value="mraY"/>
    <property type="match status" value="1"/>
</dbReference>
<dbReference type="InterPro" id="IPR018480">
    <property type="entry name" value="PNAcMuramoyl-5peptid_Trfase_CS"/>
</dbReference>
<comment type="similarity">
    <text evidence="2 7">Belongs to the glycosyltransferase 4 family. MraY subfamily.</text>
</comment>
<evidence type="ECO:0000256" key="8">
    <source>
        <dbReference type="NCBIfam" id="TIGR00445"/>
    </source>
</evidence>
<feature type="transmembrane region" description="Helical" evidence="7">
    <location>
        <begin position="165"/>
        <end position="184"/>
    </location>
</feature>
<feature type="transmembrane region" description="Helical" evidence="7">
    <location>
        <begin position="191"/>
        <end position="210"/>
    </location>
</feature>
<feature type="binding site" evidence="9">
    <location>
        <position position="243"/>
    </location>
    <ligand>
        <name>Mg(2+)</name>
        <dbReference type="ChEBI" id="CHEBI:18420"/>
    </ligand>
</feature>
<feature type="transmembrane region" description="Helical" evidence="7">
    <location>
        <begin position="6"/>
        <end position="28"/>
    </location>
</feature>
<dbReference type="Proteomes" id="UP000824209">
    <property type="component" value="Unassembled WGS sequence"/>
</dbReference>
<dbReference type="GO" id="GO:0009252">
    <property type="term" value="P:peptidoglycan biosynthetic process"/>
    <property type="evidence" value="ECO:0007669"/>
    <property type="project" value="UniProtKB-UniRule"/>
</dbReference>
<dbReference type="GO" id="GO:0071555">
    <property type="term" value="P:cell wall organization"/>
    <property type="evidence" value="ECO:0007669"/>
    <property type="project" value="UniProtKB-KW"/>
</dbReference>
<keyword evidence="7" id="KW-0133">Cell shape</keyword>
<reference evidence="10" key="2">
    <citation type="submission" date="2021-04" db="EMBL/GenBank/DDBJ databases">
        <authorList>
            <person name="Gilroy R."/>
        </authorList>
    </citation>
    <scope>NUCLEOTIDE SEQUENCE</scope>
    <source>
        <strain evidence="10">ChiBcec8-14828</strain>
    </source>
</reference>
<feature type="binding site" evidence="9">
    <location>
        <position position="183"/>
    </location>
    <ligand>
        <name>Mg(2+)</name>
        <dbReference type="ChEBI" id="CHEBI:18420"/>
    </ligand>
</feature>
<name>A0A9D2M253_9FIRM</name>
<dbReference type="InterPro" id="IPR000715">
    <property type="entry name" value="Glycosyl_transferase_4"/>
</dbReference>
<evidence type="ECO:0000256" key="5">
    <source>
        <dbReference type="ARBA" id="ARBA00022989"/>
    </source>
</evidence>
<keyword evidence="7" id="KW-0961">Cell wall biogenesis/degradation</keyword>
<sequence length="337" mass="36573">MEQTALLAASLGAMLLTAASGLVIIPALRRLHFGQTIKEIGPTWHQGKNGTPTMGGLTFYFGSLFGVVLGYTLLAVTMPELTEGLFSPQSVQLIISVLTAYAFGVVGLADDYIKVVKKRNLGLEARYKIIGQIFITAAFLVSMQINGTLTTIINLPVFGGVDFGLLYYPISFLLIIGMVNAVNLTDGIDGLAASVTFVSMLGFMFIAGWLGNIQMALFAAAITGGCAGFLCWNFYPAKCFMGDTGSMFLGGAVVAVAYGMGRPELLLFFGVIYLAEAFSVMIQVTYFKLTHGKRIFKMSPIHHHFEMCGWSEVRIDFVFSLVTLTFVFLGCMYIYIS</sequence>
<dbReference type="GO" id="GO:0005886">
    <property type="term" value="C:plasma membrane"/>
    <property type="evidence" value="ECO:0007669"/>
    <property type="project" value="UniProtKB-SubCell"/>
</dbReference>
<dbReference type="PROSITE" id="PS01348">
    <property type="entry name" value="MRAY_2"/>
    <property type="match status" value="1"/>
</dbReference>
<evidence type="ECO:0000256" key="4">
    <source>
        <dbReference type="ARBA" id="ARBA00022692"/>
    </source>
</evidence>
<evidence type="ECO:0000256" key="9">
    <source>
        <dbReference type="PIRSR" id="PIRSR600715-1"/>
    </source>
</evidence>
<evidence type="ECO:0000256" key="6">
    <source>
        <dbReference type="ARBA" id="ARBA00023136"/>
    </source>
</evidence>
<protein>
    <recommendedName>
        <fullName evidence="7 8">Phospho-N-acetylmuramoyl-pentapeptide-transferase</fullName>
        <ecNumber evidence="7 8">2.7.8.13</ecNumber>
    </recommendedName>
    <alternativeName>
        <fullName evidence="7">UDP-MurNAc-pentapeptide phosphotransferase</fullName>
    </alternativeName>
</protein>
<dbReference type="Pfam" id="PF00953">
    <property type="entry name" value="Glycos_transf_4"/>
    <property type="match status" value="1"/>
</dbReference>
<evidence type="ECO:0000256" key="2">
    <source>
        <dbReference type="ARBA" id="ARBA00005583"/>
    </source>
</evidence>
<keyword evidence="4 7" id="KW-0812">Transmembrane</keyword>
<evidence type="ECO:0000256" key="3">
    <source>
        <dbReference type="ARBA" id="ARBA00022679"/>
    </source>
</evidence>
<comment type="cofactor">
    <cofactor evidence="7 9">
        <name>Mg(2+)</name>
        <dbReference type="ChEBI" id="CHEBI:18420"/>
    </cofactor>
</comment>
<feature type="transmembrane region" description="Helical" evidence="7">
    <location>
        <begin position="266"/>
        <end position="289"/>
    </location>
</feature>
<proteinExistence type="inferred from homology"/>
<dbReference type="GO" id="GO:0051301">
    <property type="term" value="P:cell division"/>
    <property type="evidence" value="ECO:0007669"/>
    <property type="project" value="UniProtKB-KW"/>
</dbReference>
<keyword evidence="7 9" id="KW-0479">Metal-binding</keyword>
<feature type="transmembrane region" description="Helical" evidence="7">
    <location>
        <begin position="129"/>
        <end position="153"/>
    </location>
</feature>
<keyword evidence="6 7" id="KW-0472">Membrane</keyword>
<keyword evidence="7 9" id="KW-0460">Magnesium</keyword>
<dbReference type="GO" id="GO:0008360">
    <property type="term" value="P:regulation of cell shape"/>
    <property type="evidence" value="ECO:0007669"/>
    <property type="project" value="UniProtKB-KW"/>
</dbReference>
<keyword evidence="7" id="KW-0131">Cell cycle</keyword>
<keyword evidence="7" id="KW-0573">Peptidoglycan synthesis</keyword>
<gene>
    <name evidence="7 10" type="primary">mraY</name>
    <name evidence="10" type="ORF">H9943_03750</name>
</gene>
<comment type="pathway">
    <text evidence="7">Cell wall biogenesis; peptidoglycan biosynthesis.</text>
</comment>
<dbReference type="InterPro" id="IPR003524">
    <property type="entry name" value="PNAcMuramoyl-5peptid_Trfase"/>
</dbReference>
<dbReference type="PANTHER" id="PTHR22926:SF5">
    <property type="entry name" value="PHOSPHO-N-ACETYLMURAMOYL-PENTAPEPTIDE-TRANSFERASE HOMOLOG"/>
    <property type="match status" value="1"/>
</dbReference>
<keyword evidence="7" id="KW-0132">Cell division</keyword>
<feature type="transmembrane region" description="Helical" evidence="7">
    <location>
        <begin position="216"/>
        <end position="235"/>
    </location>
</feature>
<keyword evidence="3 7" id="KW-0808">Transferase</keyword>
<dbReference type="CDD" id="cd06852">
    <property type="entry name" value="GT_MraY"/>
    <property type="match status" value="1"/>
</dbReference>
<feature type="transmembrane region" description="Helical" evidence="7">
    <location>
        <begin position="242"/>
        <end position="260"/>
    </location>
</feature>
<feature type="transmembrane region" description="Helical" evidence="7">
    <location>
        <begin position="317"/>
        <end position="336"/>
    </location>
</feature>
<comment type="caution">
    <text evidence="10">The sequence shown here is derived from an EMBL/GenBank/DDBJ whole genome shotgun (WGS) entry which is preliminary data.</text>
</comment>
<evidence type="ECO:0000313" key="10">
    <source>
        <dbReference type="EMBL" id="HJB39490.1"/>
    </source>
</evidence>
<comment type="catalytic activity">
    <reaction evidence="7">
        <text>UDP-N-acetyl-alpha-D-muramoyl-L-alanyl-gamma-D-glutamyl-meso-2,6-diaminopimeloyl-D-alanyl-D-alanine + di-trans,octa-cis-undecaprenyl phosphate = di-trans,octa-cis-undecaprenyl diphospho-N-acetyl-alpha-D-muramoyl-L-alanyl-D-glutamyl-meso-2,6-diaminopimeloyl-D-alanyl-D-alanine + UMP</text>
        <dbReference type="Rhea" id="RHEA:28386"/>
        <dbReference type="ChEBI" id="CHEBI:57865"/>
        <dbReference type="ChEBI" id="CHEBI:60392"/>
        <dbReference type="ChEBI" id="CHEBI:61386"/>
        <dbReference type="ChEBI" id="CHEBI:61387"/>
        <dbReference type="EC" id="2.7.8.13"/>
    </reaction>
</comment>
<feature type="transmembrane region" description="Helical" evidence="7">
    <location>
        <begin position="57"/>
        <end position="78"/>
    </location>
</feature>
<keyword evidence="5 7" id="KW-1133">Transmembrane helix</keyword>
<comment type="function">
    <text evidence="7">Catalyzes the initial step of the lipid cycle reactions in the biosynthesis of the cell wall peptidoglycan: transfers peptidoglycan precursor phospho-MurNAc-pentapeptide from UDP-MurNAc-pentapeptide onto the lipid carrier undecaprenyl phosphate, yielding undecaprenyl-pyrophosphoryl-MurNAc-pentapeptide, known as lipid I.</text>
</comment>
<comment type="subcellular location">
    <subcellularLocation>
        <location evidence="7">Cell membrane</location>
        <topology evidence="7">Multi-pass membrane protein</topology>
    </subcellularLocation>
    <subcellularLocation>
        <location evidence="1">Membrane</location>
        <topology evidence="1">Multi-pass membrane protein</topology>
    </subcellularLocation>
</comment>
<keyword evidence="7" id="KW-1003">Cell membrane</keyword>
<dbReference type="EMBL" id="DWYA01000036">
    <property type="protein sequence ID" value="HJB39490.1"/>
    <property type="molecule type" value="Genomic_DNA"/>
</dbReference>
<feature type="transmembrane region" description="Helical" evidence="7">
    <location>
        <begin position="90"/>
        <end position="109"/>
    </location>
</feature>
<dbReference type="EC" id="2.7.8.13" evidence="7 8"/>
<dbReference type="GO" id="GO:0046872">
    <property type="term" value="F:metal ion binding"/>
    <property type="evidence" value="ECO:0007669"/>
    <property type="project" value="UniProtKB-KW"/>
</dbReference>
<reference evidence="10" key="1">
    <citation type="journal article" date="2021" name="PeerJ">
        <title>Extensive microbial diversity within the chicken gut microbiome revealed by metagenomics and culture.</title>
        <authorList>
            <person name="Gilroy R."/>
            <person name="Ravi A."/>
            <person name="Getino M."/>
            <person name="Pursley I."/>
            <person name="Horton D.L."/>
            <person name="Alikhan N.F."/>
            <person name="Baker D."/>
            <person name="Gharbi K."/>
            <person name="Hall N."/>
            <person name="Watson M."/>
            <person name="Adriaenssens E.M."/>
            <person name="Foster-Nyarko E."/>
            <person name="Jarju S."/>
            <person name="Secka A."/>
            <person name="Antonio M."/>
            <person name="Oren A."/>
            <person name="Chaudhuri R.R."/>
            <person name="La Ragione R."/>
            <person name="Hildebrand F."/>
            <person name="Pallen M.J."/>
        </authorList>
    </citation>
    <scope>NUCLEOTIDE SEQUENCE</scope>
    <source>
        <strain evidence="10">ChiBcec8-14828</strain>
    </source>
</reference>
<evidence type="ECO:0000256" key="7">
    <source>
        <dbReference type="HAMAP-Rule" id="MF_00038"/>
    </source>
</evidence>
<dbReference type="GO" id="GO:0008963">
    <property type="term" value="F:phospho-N-acetylmuramoyl-pentapeptide-transferase activity"/>
    <property type="evidence" value="ECO:0007669"/>
    <property type="project" value="UniProtKB-UniRule"/>
</dbReference>
<evidence type="ECO:0000256" key="1">
    <source>
        <dbReference type="ARBA" id="ARBA00004141"/>
    </source>
</evidence>
<dbReference type="PANTHER" id="PTHR22926">
    <property type="entry name" value="PHOSPHO-N-ACETYLMURAMOYL-PENTAPEPTIDE-TRANSFERASE"/>
    <property type="match status" value="1"/>
</dbReference>
<evidence type="ECO:0000313" key="11">
    <source>
        <dbReference type="Proteomes" id="UP000824209"/>
    </source>
</evidence>
<accession>A0A9D2M253</accession>
<dbReference type="AlphaFoldDB" id="A0A9D2M253"/>